<dbReference type="GO" id="GO:0005694">
    <property type="term" value="C:chromosome"/>
    <property type="evidence" value="ECO:0007669"/>
    <property type="project" value="InterPro"/>
</dbReference>
<dbReference type="PANTHER" id="PTHR11070:SF63">
    <property type="entry name" value="DNA HELICASE IV"/>
    <property type="match status" value="1"/>
</dbReference>
<evidence type="ECO:0000256" key="1">
    <source>
        <dbReference type="ARBA" id="ARBA00009922"/>
    </source>
</evidence>
<sequence>MGFIQTIIDKHKEKVKLRNDICDNLIMKIDTALQEINILFLDSYSFVEPSEEIEWNNRNVSLIADVSITNIQKLKKAIHYKSLLEKQAELYHSANSLKQQISVHNDRVADAKIQNAYALIGNVEGRKLDKQQMTCIVKDAHNHLVIAGAGTGKTTTVVGKIKFLLKSGRYKPEDILVLSFTNASASEMSQRINQETGCNIDASTFHKLGLNIITKVNGIVPKITQLNLRTFVKEQLLLNMQSDAYLNLLSSYLLYNRVVSKSEFEFKTQAEYEEYLRLNPPTTISNETVKSYGEMDVANFLTQNGIQYIYEHPYKVDTRTSEYGQYNPDFYLPEYDIYIEYFGINKNGEVPSYFKGANGMTATQTYQASMKWKRETHSANNTILIECYAYEKFDGVLLDNLKEKLVAKGVKLTPKTTKELWEQVSVDSDSILDGVIELFETVINLIKSNGYTIATMRQLNIGNSNAQNNNTVLSLLEPIFNAYCDYLSEHKEIDFNDMINMATQYVEQGKYISPYKYVIVDEYQDISKARFSLLNSMRKSKDYDLFCVGDDWQSIYRFAGSDIGYILNFEQYWGSTEISKIETTYRFTQKLIEISGNFIMQNPVQIKKSIKGKNDTVGFALGEISGYTDKFSIEFMAKKLEDLPRDSSVFFIGRYSFDAKLLSDSGLFECQYNNVSGFMEVKYRKRIDLKMSFITAHKSKGLQADYVFIINNKKSRMGFPSKIQDAAILNLLLDNCDQYPYAEERRLFYVALTRAKKKAFLVTVSNQESEFAMELKERYGEELKREQWECPLCGGKLLKKSGPYGEFFGCSNYRSSGCTYKRKIK</sequence>
<reference evidence="12" key="2">
    <citation type="journal article" date="2021" name="Sci. Rep.">
        <title>The distribution of antibiotic resistance genes in chicken gut microbiota commensals.</title>
        <authorList>
            <person name="Juricova H."/>
            <person name="Matiasovicova J."/>
            <person name="Kubasova T."/>
            <person name="Cejkova D."/>
            <person name="Rychlik I."/>
        </authorList>
    </citation>
    <scope>NUCLEOTIDE SEQUENCE</scope>
    <source>
        <strain evidence="12">An559</strain>
    </source>
</reference>
<keyword evidence="13" id="KW-1185">Reference proteome</keyword>
<dbReference type="GO" id="GO:0016787">
    <property type="term" value="F:hydrolase activity"/>
    <property type="evidence" value="ECO:0007669"/>
    <property type="project" value="UniProtKB-UniRule"/>
</dbReference>
<feature type="domain" description="UvrD-like helicase ATP-binding" evidence="11">
    <location>
        <begin position="126"/>
        <end position="588"/>
    </location>
</feature>
<dbReference type="EC" id="5.6.2.4" evidence="8"/>
<evidence type="ECO:0000256" key="9">
    <source>
        <dbReference type="ARBA" id="ARBA00048988"/>
    </source>
</evidence>
<dbReference type="GO" id="GO:0003677">
    <property type="term" value="F:DNA binding"/>
    <property type="evidence" value="ECO:0007669"/>
    <property type="project" value="InterPro"/>
</dbReference>
<dbReference type="SUPFAM" id="SSF57783">
    <property type="entry name" value="Zinc beta-ribbon"/>
    <property type="match status" value="1"/>
</dbReference>
<comment type="similarity">
    <text evidence="1">Belongs to the helicase family. UvrD subfamily.</text>
</comment>
<evidence type="ECO:0000256" key="2">
    <source>
        <dbReference type="ARBA" id="ARBA00022741"/>
    </source>
</evidence>
<evidence type="ECO:0000256" key="10">
    <source>
        <dbReference type="PROSITE-ProRule" id="PRU00560"/>
    </source>
</evidence>
<proteinExistence type="inferred from homology"/>
<dbReference type="Pfam" id="PF13361">
    <property type="entry name" value="UvrD_C"/>
    <property type="match status" value="1"/>
</dbReference>
<dbReference type="InterPro" id="IPR000212">
    <property type="entry name" value="DNA_helicase_UvrD/REP"/>
</dbReference>
<keyword evidence="2 10" id="KW-0547">Nucleotide-binding</keyword>
<evidence type="ECO:0000313" key="12">
    <source>
        <dbReference type="EMBL" id="MBM6920159.1"/>
    </source>
</evidence>
<reference evidence="12" key="1">
    <citation type="submission" date="2020-08" db="EMBL/GenBank/DDBJ databases">
        <authorList>
            <person name="Cejkova D."/>
            <person name="Kubasova T."/>
            <person name="Jahodarova E."/>
            <person name="Rychlik I."/>
        </authorList>
    </citation>
    <scope>NUCLEOTIDE SEQUENCE</scope>
    <source>
        <strain evidence="12">An559</strain>
    </source>
</reference>
<name>A0A938X606_9FIRM</name>
<dbReference type="RefSeq" id="WP_204444673.1">
    <property type="nucleotide sequence ID" value="NZ_JACJKY010000004.1"/>
</dbReference>
<dbReference type="PROSITE" id="PS51198">
    <property type="entry name" value="UVRD_HELICASE_ATP_BIND"/>
    <property type="match status" value="1"/>
</dbReference>
<feature type="binding site" evidence="10">
    <location>
        <begin position="147"/>
        <end position="154"/>
    </location>
    <ligand>
        <name>ATP</name>
        <dbReference type="ChEBI" id="CHEBI:30616"/>
    </ligand>
</feature>
<accession>A0A938X606</accession>
<evidence type="ECO:0000256" key="4">
    <source>
        <dbReference type="ARBA" id="ARBA00022806"/>
    </source>
</evidence>
<evidence type="ECO:0000256" key="5">
    <source>
        <dbReference type="ARBA" id="ARBA00022840"/>
    </source>
</evidence>
<dbReference type="Proteomes" id="UP000774750">
    <property type="component" value="Unassembled WGS sequence"/>
</dbReference>
<comment type="catalytic activity">
    <reaction evidence="9">
        <text>ATP + H2O = ADP + phosphate + H(+)</text>
        <dbReference type="Rhea" id="RHEA:13065"/>
        <dbReference type="ChEBI" id="CHEBI:15377"/>
        <dbReference type="ChEBI" id="CHEBI:15378"/>
        <dbReference type="ChEBI" id="CHEBI:30616"/>
        <dbReference type="ChEBI" id="CHEBI:43474"/>
        <dbReference type="ChEBI" id="CHEBI:456216"/>
        <dbReference type="EC" id="5.6.2.4"/>
    </reaction>
</comment>
<dbReference type="AlphaFoldDB" id="A0A938X606"/>
<evidence type="ECO:0000256" key="3">
    <source>
        <dbReference type="ARBA" id="ARBA00022801"/>
    </source>
</evidence>
<keyword evidence="5 10" id="KW-0067">ATP-binding</keyword>
<dbReference type="GO" id="GO:0005829">
    <property type="term" value="C:cytosol"/>
    <property type="evidence" value="ECO:0007669"/>
    <property type="project" value="TreeGrafter"/>
</dbReference>
<keyword evidence="4 10" id="KW-0347">Helicase</keyword>
<dbReference type="GO" id="GO:0006265">
    <property type="term" value="P:DNA topological change"/>
    <property type="evidence" value="ECO:0007669"/>
    <property type="project" value="InterPro"/>
</dbReference>
<dbReference type="GO" id="GO:0003916">
    <property type="term" value="F:DNA topoisomerase activity"/>
    <property type="evidence" value="ECO:0007669"/>
    <property type="project" value="InterPro"/>
</dbReference>
<evidence type="ECO:0000313" key="13">
    <source>
        <dbReference type="Proteomes" id="UP000774750"/>
    </source>
</evidence>
<keyword evidence="3 10" id="KW-0378">Hydrolase</keyword>
<dbReference type="PANTHER" id="PTHR11070">
    <property type="entry name" value="UVRD / RECB / PCRA DNA HELICASE FAMILY MEMBER"/>
    <property type="match status" value="1"/>
</dbReference>
<dbReference type="Pfam" id="PF01396">
    <property type="entry name" value="Zn_ribbon_Top1"/>
    <property type="match status" value="1"/>
</dbReference>
<dbReference type="InterPro" id="IPR014016">
    <property type="entry name" value="UvrD-like_ATP-bd"/>
</dbReference>
<evidence type="ECO:0000256" key="8">
    <source>
        <dbReference type="ARBA" id="ARBA00034808"/>
    </source>
</evidence>
<comment type="catalytic activity">
    <reaction evidence="7">
        <text>Couples ATP hydrolysis with the unwinding of duplex DNA by translocating in the 3'-5' direction.</text>
        <dbReference type="EC" id="5.6.2.4"/>
    </reaction>
</comment>
<dbReference type="Gene3D" id="1.10.10.160">
    <property type="match status" value="1"/>
</dbReference>
<dbReference type="Pfam" id="PF00580">
    <property type="entry name" value="UvrD-helicase"/>
    <property type="match status" value="2"/>
</dbReference>
<dbReference type="Gene3D" id="3.40.50.300">
    <property type="entry name" value="P-loop containing nucleotide triphosphate hydrolases"/>
    <property type="match status" value="3"/>
</dbReference>
<dbReference type="GO" id="GO:0005524">
    <property type="term" value="F:ATP binding"/>
    <property type="evidence" value="ECO:0007669"/>
    <property type="project" value="UniProtKB-UniRule"/>
</dbReference>
<comment type="caution">
    <text evidence="12">The sequence shown here is derived from an EMBL/GenBank/DDBJ whole genome shotgun (WGS) entry which is preliminary data.</text>
</comment>
<dbReference type="EMBL" id="JACJKY010000004">
    <property type="protein sequence ID" value="MBM6920159.1"/>
    <property type="molecule type" value="Genomic_DNA"/>
</dbReference>
<dbReference type="GO" id="GO:0043138">
    <property type="term" value="F:3'-5' DNA helicase activity"/>
    <property type="evidence" value="ECO:0007669"/>
    <property type="project" value="UniProtKB-EC"/>
</dbReference>
<dbReference type="InterPro" id="IPR014017">
    <property type="entry name" value="DNA_helicase_UvrD-like_C"/>
</dbReference>
<organism evidence="12 13">
    <name type="scientific">Merdimmobilis hominis</name>
    <dbReference type="NCBI Taxonomy" id="2897707"/>
    <lineage>
        <taxon>Bacteria</taxon>
        <taxon>Bacillati</taxon>
        <taxon>Bacillota</taxon>
        <taxon>Clostridia</taxon>
        <taxon>Eubacteriales</taxon>
        <taxon>Oscillospiraceae</taxon>
        <taxon>Merdimmobilis</taxon>
    </lineage>
</organism>
<dbReference type="GO" id="GO:0000725">
    <property type="term" value="P:recombinational repair"/>
    <property type="evidence" value="ECO:0007669"/>
    <property type="project" value="TreeGrafter"/>
</dbReference>
<protein>
    <recommendedName>
        <fullName evidence="8">DNA 3'-5' helicase</fullName>
        <ecNumber evidence="8">5.6.2.4</ecNumber>
    </recommendedName>
</protein>
<dbReference type="InterPro" id="IPR013498">
    <property type="entry name" value="Topo_IA_Znf"/>
</dbReference>
<dbReference type="SUPFAM" id="SSF52540">
    <property type="entry name" value="P-loop containing nucleoside triphosphate hydrolases"/>
    <property type="match status" value="1"/>
</dbReference>
<dbReference type="Gene3D" id="3.30.65.10">
    <property type="entry name" value="Bacterial Topoisomerase I, domain 1"/>
    <property type="match status" value="1"/>
</dbReference>
<gene>
    <name evidence="12" type="ORF">H6A12_03165</name>
</gene>
<dbReference type="InterPro" id="IPR027417">
    <property type="entry name" value="P-loop_NTPase"/>
</dbReference>
<dbReference type="InterPro" id="IPR013986">
    <property type="entry name" value="DExx_box_DNA_helicase_dom_sf"/>
</dbReference>
<evidence type="ECO:0000256" key="7">
    <source>
        <dbReference type="ARBA" id="ARBA00034617"/>
    </source>
</evidence>
<evidence type="ECO:0000259" key="11">
    <source>
        <dbReference type="PROSITE" id="PS51198"/>
    </source>
</evidence>
<evidence type="ECO:0000256" key="6">
    <source>
        <dbReference type="ARBA" id="ARBA00023235"/>
    </source>
</evidence>
<keyword evidence="6" id="KW-0413">Isomerase</keyword>